<dbReference type="Proteomes" id="UP000295497">
    <property type="component" value="Chromosome"/>
</dbReference>
<protein>
    <submittedName>
        <fullName evidence="4">Periplasmic-binding protein</fullName>
    </submittedName>
</protein>
<dbReference type="AlphaFoldDB" id="A0A4P2R0C5"/>
<evidence type="ECO:0000313" key="4">
    <source>
        <dbReference type="EMBL" id="AUX36349.1"/>
    </source>
</evidence>
<dbReference type="Pfam" id="PF01497">
    <property type="entry name" value="Peripla_BP_2"/>
    <property type="match status" value="1"/>
</dbReference>
<feature type="region of interest" description="Disordered" evidence="2">
    <location>
        <begin position="143"/>
        <end position="169"/>
    </location>
</feature>
<reference evidence="4 5" key="1">
    <citation type="submission" date="2015-09" db="EMBL/GenBank/DDBJ databases">
        <title>Sorangium comparison.</title>
        <authorList>
            <person name="Zaburannyi N."/>
            <person name="Bunk B."/>
            <person name="Overmann J."/>
            <person name="Mueller R."/>
        </authorList>
    </citation>
    <scope>NUCLEOTIDE SEQUENCE [LARGE SCALE GENOMIC DNA]</scope>
    <source>
        <strain evidence="4 5">So ce836</strain>
    </source>
</reference>
<keyword evidence="1" id="KW-0732">Signal</keyword>
<name>A0A4P2R0C5_SORCE</name>
<evidence type="ECO:0000313" key="5">
    <source>
        <dbReference type="Proteomes" id="UP000295497"/>
    </source>
</evidence>
<accession>A0A4P2R0C5</accession>
<evidence type="ECO:0000259" key="3">
    <source>
        <dbReference type="PROSITE" id="PS50983"/>
    </source>
</evidence>
<dbReference type="PANTHER" id="PTHR30535:SF35">
    <property type="entry name" value="PERIPLASMIC BINDING PROTEIN"/>
    <property type="match status" value="1"/>
</dbReference>
<dbReference type="PANTHER" id="PTHR30535">
    <property type="entry name" value="VITAMIN B12-BINDING PROTEIN"/>
    <property type="match status" value="1"/>
</dbReference>
<sequence length="329" mass="35908">MTFSAGWGQPFAGSFIRIVDDRGRRHEWRTPPRRIVSLVPSDTYSLVRLGAQGRLVGRTRYCVAPAGDVEGIELVGGTKDADVDRIVALEPDVVVANQEENSRRDIERLDAAGLRVLVSFPRRVADGVAHLARLARLLGHGAKAAPAAPPEGGAPAPLEPPPAAREQVAAAYRAHAAAEALRGERPPLRAFVPIWMDPLMTVHGDTFISDMLSLAGAQNVFADRPRRYPLAADLGKAPPLPPERVQGRDDRYPRVTLDEVVARAPELVLLPDEPHAFTDADAEIFRSLDIPAARRGRVIRCDGKDLMWYGARALEGLNRLREIIDAARP</sequence>
<dbReference type="InterPro" id="IPR002491">
    <property type="entry name" value="ABC_transptr_periplasmic_BD"/>
</dbReference>
<organism evidence="4 5">
    <name type="scientific">Sorangium cellulosum</name>
    <name type="common">Polyangium cellulosum</name>
    <dbReference type="NCBI Taxonomy" id="56"/>
    <lineage>
        <taxon>Bacteria</taxon>
        <taxon>Pseudomonadati</taxon>
        <taxon>Myxococcota</taxon>
        <taxon>Polyangia</taxon>
        <taxon>Polyangiales</taxon>
        <taxon>Polyangiaceae</taxon>
        <taxon>Sorangium</taxon>
    </lineage>
</organism>
<gene>
    <name evidence="4" type="ORF">SOCE836_085560</name>
</gene>
<proteinExistence type="predicted"/>
<dbReference type="SUPFAM" id="SSF53807">
    <property type="entry name" value="Helical backbone' metal receptor"/>
    <property type="match status" value="1"/>
</dbReference>
<dbReference type="EMBL" id="CP012672">
    <property type="protein sequence ID" value="AUX36349.1"/>
    <property type="molecule type" value="Genomic_DNA"/>
</dbReference>
<dbReference type="PROSITE" id="PS50983">
    <property type="entry name" value="FE_B12_PBP"/>
    <property type="match status" value="1"/>
</dbReference>
<dbReference type="NCBIfam" id="NF038402">
    <property type="entry name" value="TroA_like"/>
    <property type="match status" value="3"/>
</dbReference>
<dbReference type="InterPro" id="IPR050902">
    <property type="entry name" value="ABC_Transporter_SBP"/>
</dbReference>
<dbReference type="InterPro" id="IPR054828">
    <property type="entry name" value="Vit_B12_bind_prot"/>
</dbReference>
<evidence type="ECO:0000256" key="1">
    <source>
        <dbReference type="ARBA" id="ARBA00022729"/>
    </source>
</evidence>
<dbReference type="RefSeq" id="WP_129579186.1">
    <property type="nucleotide sequence ID" value="NZ_CP012672.1"/>
</dbReference>
<evidence type="ECO:0000256" key="2">
    <source>
        <dbReference type="SAM" id="MobiDB-lite"/>
    </source>
</evidence>
<feature type="domain" description="Fe/B12 periplasmic-binding" evidence="3">
    <location>
        <begin position="34"/>
        <end position="329"/>
    </location>
</feature>
<feature type="compositionally biased region" description="Low complexity" evidence="2">
    <location>
        <begin position="143"/>
        <end position="156"/>
    </location>
</feature>
<dbReference type="Gene3D" id="3.40.50.1980">
    <property type="entry name" value="Nitrogenase molybdenum iron protein domain"/>
    <property type="match status" value="2"/>
</dbReference>